<dbReference type="NCBIfam" id="TIGR01838">
    <property type="entry name" value="PHA_synth_I"/>
    <property type="match status" value="1"/>
</dbReference>
<dbReference type="InterPro" id="IPR051321">
    <property type="entry name" value="PHA/PHB_synthase"/>
</dbReference>
<evidence type="ECO:0000259" key="6">
    <source>
        <dbReference type="Pfam" id="PF00561"/>
    </source>
</evidence>
<keyword evidence="9" id="KW-1185">Reference proteome</keyword>
<feature type="domain" description="AB hydrolase-1" evidence="6">
    <location>
        <begin position="298"/>
        <end position="539"/>
    </location>
</feature>
<evidence type="ECO:0000256" key="3">
    <source>
        <dbReference type="ARBA" id="ARBA00022679"/>
    </source>
</evidence>
<proteinExistence type="predicted"/>
<protein>
    <submittedName>
        <fullName evidence="8">Class I poly(R)-hydroxyalkanoic acid synthase</fullName>
    </submittedName>
</protein>
<evidence type="ECO:0000313" key="9">
    <source>
        <dbReference type="Proteomes" id="UP001276564"/>
    </source>
</evidence>
<dbReference type="Pfam" id="PF07167">
    <property type="entry name" value="PhaC_N"/>
    <property type="match status" value="1"/>
</dbReference>
<evidence type="ECO:0000256" key="1">
    <source>
        <dbReference type="ARBA" id="ARBA00004496"/>
    </source>
</evidence>
<dbReference type="PANTHER" id="PTHR36837">
    <property type="entry name" value="POLY(3-HYDROXYALKANOATE) POLYMERASE SUBUNIT PHAC"/>
    <property type="match status" value="1"/>
</dbReference>
<dbReference type="InterPro" id="IPR010941">
    <property type="entry name" value="PhaC_N"/>
</dbReference>
<evidence type="ECO:0000256" key="5">
    <source>
        <dbReference type="SAM" id="MobiDB-lite"/>
    </source>
</evidence>
<dbReference type="PANTHER" id="PTHR36837:SF5">
    <property type="entry name" value="POLY-3-HYDROXYBUTYRATE SYNTHASE"/>
    <property type="match status" value="1"/>
</dbReference>
<feature type="compositionally biased region" description="Basic and acidic residues" evidence="5">
    <location>
        <begin position="1"/>
        <end position="12"/>
    </location>
</feature>
<dbReference type="Pfam" id="PF00561">
    <property type="entry name" value="Abhydrolase_1"/>
    <property type="match status" value="1"/>
</dbReference>
<evidence type="ECO:0000259" key="7">
    <source>
        <dbReference type="Pfam" id="PF07167"/>
    </source>
</evidence>
<accession>A0ABU5AIW6</accession>
<organism evidence="8 9">
    <name type="scientific">Mesorhizobium abyssinicae</name>
    <dbReference type="NCBI Taxonomy" id="1209958"/>
    <lineage>
        <taxon>Bacteria</taxon>
        <taxon>Pseudomonadati</taxon>
        <taxon>Pseudomonadota</taxon>
        <taxon>Alphaproteobacteria</taxon>
        <taxon>Hyphomicrobiales</taxon>
        <taxon>Phyllobacteriaceae</taxon>
        <taxon>Mesorhizobium</taxon>
    </lineage>
</organism>
<keyword evidence="4" id="KW-0012">Acyltransferase</keyword>
<feature type="domain" description="Poly-beta-hydroxybutyrate polymerase N-terminal" evidence="7">
    <location>
        <begin position="125"/>
        <end position="296"/>
    </location>
</feature>
<comment type="caution">
    <text evidence="8">The sequence shown here is derived from an EMBL/GenBank/DDBJ whole genome shotgun (WGS) entry which is preliminary data.</text>
</comment>
<dbReference type="EMBL" id="JAVIIP010000003">
    <property type="protein sequence ID" value="MDX8537240.1"/>
    <property type="molecule type" value="Genomic_DNA"/>
</dbReference>
<keyword evidence="2" id="KW-0963">Cytoplasm</keyword>
<gene>
    <name evidence="8" type="primary">phaC</name>
    <name evidence="8" type="ORF">RFM23_06350</name>
</gene>
<comment type="subcellular location">
    <subcellularLocation>
        <location evidence="1">Cytoplasm</location>
    </subcellularLocation>
</comment>
<evidence type="ECO:0000256" key="2">
    <source>
        <dbReference type="ARBA" id="ARBA00022490"/>
    </source>
</evidence>
<dbReference type="InterPro" id="IPR029058">
    <property type="entry name" value="AB_hydrolase_fold"/>
</dbReference>
<dbReference type="InterPro" id="IPR000073">
    <property type="entry name" value="AB_hydrolase_1"/>
</dbReference>
<evidence type="ECO:0000256" key="4">
    <source>
        <dbReference type="ARBA" id="ARBA00023315"/>
    </source>
</evidence>
<dbReference type="SUPFAM" id="SSF53474">
    <property type="entry name" value="alpha/beta-Hydrolases"/>
    <property type="match status" value="1"/>
</dbReference>
<dbReference type="InterPro" id="IPR010963">
    <property type="entry name" value="PHA_synth_I"/>
</dbReference>
<evidence type="ECO:0000313" key="8">
    <source>
        <dbReference type="EMBL" id="MDX8537240.1"/>
    </source>
</evidence>
<reference evidence="8 9" key="1">
    <citation type="submission" date="2023-08" db="EMBL/GenBank/DDBJ databases">
        <title>Implementing the SeqCode for naming new Mesorhizobium species isolated from Vachellia karroo root nodules.</title>
        <authorList>
            <person name="Van Lill M."/>
        </authorList>
    </citation>
    <scope>NUCLEOTIDE SEQUENCE [LARGE SCALE GENOMIC DNA]</scope>
    <source>
        <strain evidence="8 9">VK4B</strain>
    </source>
</reference>
<dbReference type="Gene3D" id="3.40.50.1820">
    <property type="entry name" value="alpha/beta hydrolase"/>
    <property type="match status" value="1"/>
</dbReference>
<name>A0ABU5AIW6_9HYPH</name>
<sequence>MSKAADSDKAEDGGPSSVEQYLVKDPERFALNMARMVEQAGKAASAWAEPREKGEVRDHVAEPVVDMVKTFSKLSEYWLADPQRALEAQTRLFAGYMTVWANAIQRVSPNGEAPPDDAVKPERGDKRFQDPEWGRNAFFDFLKQAYLVTSRWATDLVEHAEGLDEHTRHKASFYVKQVSNAIAPSNFILTNPELFRETVASNGENLVRGMKMLAEDIAAGKGDLKLRQADYSPFEIGKNVATTPGKVVGRSDVAEIIQYDPATETVLKRPLLICPPWINKFYILDLNPQKSFIRWAIEQGHTVFVISWINPDERHGSKGWEAYIREGLQLGLDMVEKATGEKEVNAIGYCVGGTLLAAALALLAQEGDNRIKSATFFTTQVDFTYAGDLKVFVDEDQVAAVERSMNEKGYLDGTKMATAFNMLRSGDLIWPYVINNYMRGKDPLPFDLLYWNADSTRMAAANHSFYLRNCYLENNLSRGTMELAGRTVSLGDIKIPVYNLATKEDHIAPALSVFLGSRYFGGTVEYVVAGSGHIAGVVNPPAAKKYQYWTGGKPVGDFGQWFAAAVEHPGSWWTHWQHWVETQDNARVPARKPGKHMKTLGDAPGTYVKVRV</sequence>
<keyword evidence="3" id="KW-0808">Transferase</keyword>
<dbReference type="RefSeq" id="WP_320319936.1">
    <property type="nucleotide sequence ID" value="NZ_JAVIIP010000003.1"/>
</dbReference>
<dbReference type="Proteomes" id="UP001276564">
    <property type="component" value="Unassembled WGS sequence"/>
</dbReference>
<feature type="region of interest" description="Disordered" evidence="5">
    <location>
        <begin position="1"/>
        <end position="21"/>
    </location>
</feature>